<gene>
    <name evidence="2" type="ORF">BSAL_16475</name>
</gene>
<protein>
    <submittedName>
        <fullName evidence="2">Cobalamin biosynthesis protein, putative</fullName>
    </submittedName>
</protein>
<keyword evidence="3" id="KW-1185">Reference proteome</keyword>
<dbReference type="InterPro" id="IPR051316">
    <property type="entry name" value="Zinc-reg_GTPase_activator"/>
</dbReference>
<feature type="domain" description="CobW/HypB/UreG nucleotide-binding" evidence="1">
    <location>
        <begin position="1"/>
        <end position="118"/>
    </location>
</feature>
<proteinExistence type="predicted"/>
<reference evidence="3" key="1">
    <citation type="submission" date="2015-09" db="EMBL/GenBank/DDBJ databases">
        <authorList>
            <consortium name="Pathogen Informatics"/>
        </authorList>
    </citation>
    <scope>NUCLEOTIDE SEQUENCE [LARGE SCALE GENOMIC DNA]</scope>
    <source>
        <strain evidence="3">Lake Konstanz</strain>
    </source>
</reference>
<dbReference type="Pfam" id="PF02492">
    <property type="entry name" value="cobW"/>
    <property type="match status" value="1"/>
</dbReference>
<dbReference type="OrthoDB" id="258627at2759"/>
<dbReference type="InterPro" id="IPR027417">
    <property type="entry name" value="P-loop_NTPase"/>
</dbReference>
<dbReference type="GO" id="GO:0005737">
    <property type="term" value="C:cytoplasm"/>
    <property type="evidence" value="ECO:0007669"/>
    <property type="project" value="TreeGrafter"/>
</dbReference>
<evidence type="ECO:0000313" key="3">
    <source>
        <dbReference type="Proteomes" id="UP000051952"/>
    </source>
</evidence>
<dbReference type="InterPro" id="IPR003495">
    <property type="entry name" value="CobW/HypB/UreG_nucleotide-bd"/>
</dbReference>
<organism evidence="2 3">
    <name type="scientific">Bodo saltans</name>
    <name type="common">Flagellated protozoan</name>
    <dbReference type="NCBI Taxonomy" id="75058"/>
    <lineage>
        <taxon>Eukaryota</taxon>
        <taxon>Discoba</taxon>
        <taxon>Euglenozoa</taxon>
        <taxon>Kinetoplastea</taxon>
        <taxon>Metakinetoplastina</taxon>
        <taxon>Eubodonida</taxon>
        <taxon>Bodonidae</taxon>
        <taxon>Bodo</taxon>
    </lineage>
</organism>
<dbReference type="SUPFAM" id="SSF52540">
    <property type="entry name" value="P-loop containing nucleoside triphosphate hydrolases"/>
    <property type="match status" value="1"/>
</dbReference>
<dbReference type="VEuPathDB" id="TriTrypDB:BSAL_16475"/>
<sequence>MCCTAQSQAVMALEKLMMRKGSFDLILIETSGLADPGPIAANFWQDDALCAMLQLSGIVAVVDSKNISKYLADNDIRTEVSRQLLMADRLILNKTDLVSAEELQSISAELSTWNSTATQLQSSFCKLSPEILKQLLFINTTNDASILATLPEHRHSTITSIAIEINHATVASSVAVDFLCRDLLYDETQPFEVVRCKAAIWSRDGNAAAAQADATDDNEKEKSSAASSTAGLRLLQLQSIGEMFDVREMEAITVPRQCNRFLVLGRNLNEAIVRGVIEKHFQLDA</sequence>
<dbReference type="EMBL" id="CYKH01001664">
    <property type="protein sequence ID" value="CUG88623.1"/>
    <property type="molecule type" value="Genomic_DNA"/>
</dbReference>
<dbReference type="AlphaFoldDB" id="A0A0S4JEN9"/>
<dbReference type="Proteomes" id="UP000051952">
    <property type="component" value="Unassembled WGS sequence"/>
</dbReference>
<name>A0A0S4JEN9_BODSA</name>
<evidence type="ECO:0000313" key="2">
    <source>
        <dbReference type="EMBL" id="CUG88623.1"/>
    </source>
</evidence>
<accession>A0A0S4JEN9</accession>
<dbReference type="OMA" id="IEINHAT"/>
<dbReference type="PANTHER" id="PTHR13748:SF31">
    <property type="entry name" value="ZINC-REGULATED GTPASE METALLOPROTEIN ACTIVATOR 1A-RELATED"/>
    <property type="match status" value="1"/>
</dbReference>
<dbReference type="Gene3D" id="3.40.50.300">
    <property type="entry name" value="P-loop containing nucleotide triphosphate hydrolases"/>
    <property type="match status" value="1"/>
</dbReference>
<dbReference type="PANTHER" id="PTHR13748">
    <property type="entry name" value="COBW-RELATED"/>
    <property type="match status" value="1"/>
</dbReference>
<evidence type="ECO:0000259" key="1">
    <source>
        <dbReference type="Pfam" id="PF02492"/>
    </source>
</evidence>